<feature type="compositionally biased region" description="Pro residues" evidence="1">
    <location>
        <begin position="184"/>
        <end position="205"/>
    </location>
</feature>
<name>A0A448X5R3_9PLAT</name>
<gene>
    <name evidence="2" type="ORF">PXEA_LOCUS22262</name>
</gene>
<comment type="caution">
    <text evidence="2">The sequence shown here is derived from an EMBL/GenBank/DDBJ whole genome shotgun (WGS) entry which is preliminary data.</text>
</comment>
<accession>A0A448X5R3</accession>
<protein>
    <submittedName>
        <fullName evidence="2">Uncharacterized protein</fullName>
    </submittedName>
</protein>
<dbReference type="Proteomes" id="UP000784294">
    <property type="component" value="Unassembled WGS sequence"/>
</dbReference>
<reference evidence="2" key="1">
    <citation type="submission" date="2018-11" db="EMBL/GenBank/DDBJ databases">
        <authorList>
            <consortium name="Pathogen Informatics"/>
        </authorList>
    </citation>
    <scope>NUCLEOTIDE SEQUENCE</scope>
</reference>
<feature type="region of interest" description="Disordered" evidence="1">
    <location>
        <begin position="176"/>
        <end position="205"/>
    </location>
</feature>
<organism evidence="2 3">
    <name type="scientific">Protopolystoma xenopodis</name>
    <dbReference type="NCBI Taxonomy" id="117903"/>
    <lineage>
        <taxon>Eukaryota</taxon>
        <taxon>Metazoa</taxon>
        <taxon>Spiralia</taxon>
        <taxon>Lophotrochozoa</taxon>
        <taxon>Platyhelminthes</taxon>
        <taxon>Monogenea</taxon>
        <taxon>Polyopisthocotylea</taxon>
        <taxon>Polystomatidea</taxon>
        <taxon>Polystomatidae</taxon>
        <taxon>Protopolystoma</taxon>
    </lineage>
</organism>
<evidence type="ECO:0000256" key="1">
    <source>
        <dbReference type="SAM" id="MobiDB-lite"/>
    </source>
</evidence>
<evidence type="ECO:0000313" key="3">
    <source>
        <dbReference type="Proteomes" id="UP000784294"/>
    </source>
</evidence>
<evidence type="ECO:0000313" key="2">
    <source>
        <dbReference type="EMBL" id="VEL28822.1"/>
    </source>
</evidence>
<dbReference type="AlphaFoldDB" id="A0A448X5R3"/>
<keyword evidence="3" id="KW-1185">Reference proteome</keyword>
<dbReference type="EMBL" id="CAAALY010098065">
    <property type="protein sequence ID" value="VEL28822.1"/>
    <property type="molecule type" value="Genomic_DNA"/>
</dbReference>
<feature type="non-terminal residue" evidence="2">
    <location>
        <position position="205"/>
    </location>
</feature>
<sequence length="205" mass="20835">MLIQQTVIYDDVACGLSNQYAPITLEQGCHPAAYQVHNAYLAGMPPSTPHQGNRPQITLASSLNNGAATPGPNGSLPLLFTSLPGSGTMEPGAQRPSELYVALQAAQQPQTSQMTGAAGSTSRLAESFSSVISPVESTETANGLTFVQPACTAGCTFPIFPALSSSVFAASSMVASSISSPPNQMAPPTGPAPPPPPPSATPVQS</sequence>
<proteinExistence type="predicted"/>